<evidence type="ECO:0000313" key="2">
    <source>
        <dbReference type="EMBL" id="TVT17888.1"/>
    </source>
</evidence>
<accession>A0A558A0U5</accession>
<protein>
    <submittedName>
        <fullName evidence="2">YbaB/EbfC family DNA-binding protein</fullName>
    </submittedName>
</protein>
<dbReference type="InterPro" id="IPR036894">
    <property type="entry name" value="YbaB-like_sf"/>
</dbReference>
<dbReference type="Pfam" id="PF02575">
    <property type="entry name" value="YbaB_DNA_bd"/>
    <property type="match status" value="1"/>
</dbReference>
<dbReference type="OrthoDB" id="3630067at2"/>
<proteinExistence type="predicted"/>
<name>A0A558A0U5_9PSEU</name>
<dbReference type="SUPFAM" id="SSF82607">
    <property type="entry name" value="YbaB-like"/>
    <property type="match status" value="1"/>
</dbReference>
<keyword evidence="2" id="KW-0238">DNA-binding</keyword>
<dbReference type="InterPro" id="IPR004401">
    <property type="entry name" value="YbaB/EbfC"/>
</dbReference>
<dbReference type="GO" id="GO:0003677">
    <property type="term" value="F:DNA binding"/>
    <property type="evidence" value="ECO:0007669"/>
    <property type="project" value="UniProtKB-KW"/>
</dbReference>
<dbReference type="RefSeq" id="WP_144643237.1">
    <property type="nucleotide sequence ID" value="NZ_BNAX01000022.1"/>
</dbReference>
<dbReference type="Gene3D" id="3.30.1310.10">
    <property type="entry name" value="Nucleoid-associated protein YbaB-like domain"/>
    <property type="match status" value="1"/>
</dbReference>
<sequence length="190" mass="20623">MSAEFDQLVTQFEQFQARLRHVDEQFADVAAMQAELTALEATATSPDRSVTVVAGPGGAVKDIRFTDAALRQSAPALSAAVLATLRQAVAEAARRQAGIVEAHVGDDMHLMDQVLETQAELFGTTPEELRASMAEQPARPAADEPHDDHDDYGQGSVLRREEPQSRAAPPARGNDPSGNRFLNLYDEEDR</sequence>
<dbReference type="Proteomes" id="UP000318578">
    <property type="component" value="Unassembled WGS sequence"/>
</dbReference>
<reference evidence="2 3" key="1">
    <citation type="submission" date="2019-07" db="EMBL/GenBank/DDBJ databases">
        <title>New species of Amycolatopsis and Streptomyces.</title>
        <authorList>
            <person name="Duangmal K."/>
            <person name="Teo W.F.A."/>
            <person name="Lipun K."/>
        </authorList>
    </citation>
    <scope>NUCLEOTIDE SEQUENCE [LARGE SCALE GENOMIC DNA]</scope>
    <source>
        <strain evidence="2 3">JCM 30562</strain>
    </source>
</reference>
<dbReference type="EMBL" id="VJZA01000070">
    <property type="protein sequence ID" value="TVT17888.1"/>
    <property type="molecule type" value="Genomic_DNA"/>
</dbReference>
<dbReference type="AlphaFoldDB" id="A0A558A0U5"/>
<feature type="compositionally biased region" description="Basic and acidic residues" evidence="1">
    <location>
        <begin position="141"/>
        <end position="164"/>
    </location>
</feature>
<organism evidence="2 3">
    <name type="scientific">Amycolatopsis acidiphila</name>
    <dbReference type="NCBI Taxonomy" id="715473"/>
    <lineage>
        <taxon>Bacteria</taxon>
        <taxon>Bacillati</taxon>
        <taxon>Actinomycetota</taxon>
        <taxon>Actinomycetes</taxon>
        <taxon>Pseudonocardiales</taxon>
        <taxon>Pseudonocardiaceae</taxon>
        <taxon>Amycolatopsis</taxon>
    </lineage>
</organism>
<evidence type="ECO:0000256" key="1">
    <source>
        <dbReference type="SAM" id="MobiDB-lite"/>
    </source>
</evidence>
<keyword evidence="3" id="KW-1185">Reference proteome</keyword>
<comment type="caution">
    <text evidence="2">The sequence shown here is derived from an EMBL/GenBank/DDBJ whole genome shotgun (WGS) entry which is preliminary data.</text>
</comment>
<feature type="region of interest" description="Disordered" evidence="1">
    <location>
        <begin position="132"/>
        <end position="190"/>
    </location>
</feature>
<gene>
    <name evidence="2" type="ORF">FNH06_29625</name>
</gene>
<evidence type="ECO:0000313" key="3">
    <source>
        <dbReference type="Proteomes" id="UP000318578"/>
    </source>
</evidence>